<feature type="signal peptide" evidence="1">
    <location>
        <begin position="1"/>
        <end position="19"/>
    </location>
</feature>
<gene>
    <name evidence="2" type="ORF">SHI21_13415</name>
</gene>
<protein>
    <submittedName>
        <fullName evidence="2">Uncharacterized protein</fullName>
    </submittedName>
</protein>
<keyword evidence="1" id="KW-0732">Signal</keyword>
<accession>A0ABU5VVZ8</accession>
<name>A0ABU5VVZ8_9BACT</name>
<organism evidence="2 3">
    <name type="scientific">Bacteriovorax antarcticus</name>
    <dbReference type="NCBI Taxonomy" id="3088717"/>
    <lineage>
        <taxon>Bacteria</taxon>
        <taxon>Pseudomonadati</taxon>
        <taxon>Bdellovibrionota</taxon>
        <taxon>Bacteriovoracia</taxon>
        <taxon>Bacteriovoracales</taxon>
        <taxon>Bacteriovoracaceae</taxon>
        <taxon>Bacteriovorax</taxon>
    </lineage>
</organism>
<evidence type="ECO:0000313" key="3">
    <source>
        <dbReference type="Proteomes" id="UP001302274"/>
    </source>
</evidence>
<dbReference type="EMBL" id="JAYGJQ010000002">
    <property type="protein sequence ID" value="MEA9357217.1"/>
    <property type="molecule type" value="Genomic_DNA"/>
</dbReference>
<comment type="caution">
    <text evidence="2">The sequence shown here is derived from an EMBL/GenBank/DDBJ whole genome shotgun (WGS) entry which is preliminary data.</text>
</comment>
<evidence type="ECO:0000256" key="1">
    <source>
        <dbReference type="SAM" id="SignalP"/>
    </source>
</evidence>
<reference evidence="2 3" key="1">
    <citation type="submission" date="2023-11" db="EMBL/GenBank/DDBJ databases">
        <title>A Novel Polar Bacteriovorax (B. antarcticus) Isolated from the Biocrust in Antarctica.</title>
        <authorList>
            <person name="Mun W."/>
            <person name="Choi S.Y."/>
            <person name="Mitchell R.J."/>
        </authorList>
    </citation>
    <scope>NUCLEOTIDE SEQUENCE [LARGE SCALE GENOMIC DNA]</scope>
    <source>
        <strain evidence="2 3">PP10</strain>
    </source>
</reference>
<dbReference type="RefSeq" id="WP_323577130.1">
    <property type="nucleotide sequence ID" value="NZ_JAYGJQ010000002.1"/>
</dbReference>
<evidence type="ECO:0000313" key="2">
    <source>
        <dbReference type="EMBL" id="MEA9357217.1"/>
    </source>
</evidence>
<keyword evidence="3" id="KW-1185">Reference proteome</keyword>
<sequence>MIKTLSTIIILSISFNSQASEKFAGIYFDSSLPASQLRTMKDDLTYLYKNPITDFDPEFQTMAELPKVDGPQMYNWIYNRVKYIIGQDYQFSGRNLVKKTGHVFPATPLPPSISNRANALAGIIIMSNTGADLYLTGKRDNILSGIKLDGDSVFAPSPRVGILQVGEGLFLERLAVNKDQNSEANKIKRIGTIFHEARHSDGHANHIGFIHDECPPGHNMSGFEACDGSSNGSYSLEAVALKSLLLNCLTCSNEDKTKLSVDIADSFNRVVLRTHVKTEAQLKEEMETYQRVIDFYIGYIPQVSKEAAEPSIKELKRLQDLMKVCEAQLKELKTPLVPKILDPKPEGPYVEVPVETSSQLMNASIAK</sequence>
<proteinExistence type="predicted"/>
<dbReference type="Proteomes" id="UP001302274">
    <property type="component" value="Unassembled WGS sequence"/>
</dbReference>
<feature type="chain" id="PRO_5047455937" evidence="1">
    <location>
        <begin position="20"/>
        <end position="367"/>
    </location>
</feature>